<keyword evidence="1" id="KW-1133">Transmembrane helix</keyword>
<keyword evidence="1" id="KW-0812">Transmembrane</keyword>
<feature type="transmembrane region" description="Helical" evidence="1">
    <location>
        <begin position="66"/>
        <end position="91"/>
    </location>
</feature>
<reference evidence="3" key="1">
    <citation type="journal article" date="2019" name="Int. J. Syst. Evol. Microbiol.">
        <title>The Global Catalogue of Microorganisms (GCM) 10K type strain sequencing project: providing services to taxonomists for standard genome sequencing and annotation.</title>
        <authorList>
            <consortium name="The Broad Institute Genomics Platform"/>
            <consortium name="The Broad Institute Genome Sequencing Center for Infectious Disease"/>
            <person name="Wu L."/>
            <person name="Ma J."/>
        </authorList>
    </citation>
    <scope>NUCLEOTIDE SEQUENCE [LARGE SCALE GENOMIC DNA]</scope>
    <source>
        <strain evidence="3">CAIM 431</strain>
    </source>
</reference>
<protein>
    <recommendedName>
        <fullName evidence="4">ABC transporter permease</fullName>
    </recommendedName>
</protein>
<evidence type="ECO:0000256" key="1">
    <source>
        <dbReference type="SAM" id="Phobius"/>
    </source>
</evidence>
<evidence type="ECO:0000313" key="3">
    <source>
        <dbReference type="Proteomes" id="UP001597326"/>
    </source>
</evidence>
<dbReference type="EMBL" id="JBHUFZ010000030">
    <property type="protein sequence ID" value="MFD1891150.1"/>
    <property type="molecule type" value="Genomic_DNA"/>
</dbReference>
<dbReference type="RefSeq" id="WP_343875353.1">
    <property type="nucleotide sequence ID" value="NZ_BAAAIX010000031.1"/>
</dbReference>
<proteinExistence type="predicted"/>
<name>A0ABW4S023_9ACTN</name>
<feature type="transmembrane region" description="Helical" evidence="1">
    <location>
        <begin position="112"/>
        <end position="145"/>
    </location>
</feature>
<sequence length="257" mass="26471">MTTVLSTSRTTLDGPAVPALGLPRAVAVELHKLVDTRSARLVIAGGAVLMAAFAGGRALLPQSDTTLGLLATMACGPAGWLMLVLAVLLVSTEFSRRTIEGALLLDPRRGRLVLAKVLALLVADAVAVLAALVMGVGAALVAPLVTGTPISWQIDPARLALAAGSVVFISLAATAWGLLTRNAPAPIMVLLLWPTLALLVASASPVAERLLAWVNLDAVWTLADPTAGVVWRFLTSALVWIVLPAAVGLARLVKGDL</sequence>
<evidence type="ECO:0008006" key="4">
    <source>
        <dbReference type="Google" id="ProtNLM"/>
    </source>
</evidence>
<dbReference type="Proteomes" id="UP001597326">
    <property type="component" value="Unassembled WGS sequence"/>
</dbReference>
<accession>A0ABW4S023</accession>
<organism evidence="2 3">
    <name type="scientific">Luteococcus peritonei</name>
    <dbReference type="NCBI Taxonomy" id="88874"/>
    <lineage>
        <taxon>Bacteria</taxon>
        <taxon>Bacillati</taxon>
        <taxon>Actinomycetota</taxon>
        <taxon>Actinomycetes</taxon>
        <taxon>Propionibacteriales</taxon>
        <taxon>Propionibacteriaceae</taxon>
        <taxon>Luteococcus</taxon>
    </lineage>
</organism>
<evidence type="ECO:0000313" key="2">
    <source>
        <dbReference type="EMBL" id="MFD1891150.1"/>
    </source>
</evidence>
<keyword evidence="3" id="KW-1185">Reference proteome</keyword>
<comment type="caution">
    <text evidence="2">The sequence shown here is derived from an EMBL/GenBank/DDBJ whole genome shotgun (WGS) entry which is preliminary data.</text>
</comment>
<feature type="transmembrane region" description="Helical" evidence="1">
    <location>
        <begin position="157"/>
        <end position="179"/>
    </location>
</feature>
<gene>
    <name evidence="2" type="ORF">ACFSCS_13300</name>
</gene>
<feature type="transmembrane region" description="Helical" evidence="1">
    <location>
        <begin position="41"/>
        <end position="60"/>
    </location>
</feature>
<feature type="transmembrane region" description="Helical" evidence="1">
    <location>
        <begin position="229"/>
        <end position="253"/>
    </location>
</feature>
<keyword evidence="1" id="KW-0472">Membrane</keyword>
<feature type="transmembrane region" description="Helical" evidence="1">
    <location>
        <begin position="186"/>
        <end position="207"/>
    </location>
</feature>